<organism evidence="5 6">
    <name type="scientific">Cupriavidus basilensis</name>
    <dbReference type="NCBI Taxonomy" id="68895"/>
    <lineage>
        <taxon>Bacteria</taxon>
        <taxon>Pseudomonadati</taxon>
        <taxon>Pseudomonadota</taxon>
        <taxon>Betaproteobacteria</taxon>
        <taxon>Burkholderiales</taxon>
        <taxon>Burkholderiaceae</taxon>
        <taxon>Cupriavidus</taxon>
    </lineage>
</organism>
<keyword evidence="2 5" id="KW-0436">Ligase</keyword>
<name>A0A0C4YWG6_9BURK</name>
<comment type="similarity">
    <text evidence="1">Belongs to the ATP-dependent AMP-binding enzyme family.</text>
</comment>
<keyword evidence="6" id="KW-1185">Reference proteome</keyword>
<dbReference type="InterPro" id="IPR050237">
    <property type="entry name" value="ATP-dep_AMP-bd_enzyme"/>
</dbReference>
<dbReference type="PANTHER" id="PTHR43767:SF1">
    <property type="entry name" value="NONRIBOSOMAL PEPTIDE SYNTHASE PES1 (EUROFUNG)-RELATED"/>
    <property type="match status" value="1"/>
</dbReference>
<dbReference type="EC" id="6.2.1.26" evidence="5"/>
<feature type="domain" description="AMP-binding enzyme C-terminal" evidence="4">
    <location>
        <begin position="441"/>
        <end position="516"/>
    </location>
</feature>
<dbReference type="InterPro" id="IPR042099">
    <property type="entry name" value="ANL_N_sf"/>
</dbReference>
<evidence type="ECO:0000256" key="1">
    <source>
        <dbReference type="ARBA" id="ARBA00006432"/>
    </source>
</evidence>
<dbReference type="STRING" id="68895.RR42_s3270"/>
<gene>
    <name evidence="5" type="ORF">RR42_s3270</name>
</gene>
<dbReference type="AlphaFoldDB" id="A0A0C4YWG6"/>
<dbReference type="SUPFAM" id="SSF56801">
    <property type="entry name" value="Acetyl-CoA synthetase-like"/>
    <property type="match status" value="1"/>
</dbReference>
<evidence type="ECO:0000313" key="5">
    <source>
        <dbReference type="EMBL" id="AJG24846.1"/>
    </source>
</evidence>
<dbReference type="NCBIfam" id="NF004837">
    <property type="entry name" value="PRK06187.1"/>
    <property type="match status" value="1"/>
</dbReference>
<dbReference type="Gene3D" id="3.40.50.12780">
    <property type="entry name" value="N-terminal domain of ligase-like"/>
    <property type="match status" value="1"/>
</dbReference>
<dbReference type="PANTHER" id="PTHR43767">
    <property type="entry name" value="LONG-CHAIN-FATTY-ACID--COA LIGASE"/>
    <property type="match status" value="1"/>
</dbReference>
<dbReference type="InterPro" id="IPR000873">
    <property type="entry name" value="AMP-dep_synth/lig_dom"/>
</dbReference>
<proteinExistence type="inferred from homology"/>
<protein>
    <submittedName>
        <fullName evidence="5">O-succinylbenzoic acid--CoA ligase</fullName>
        <ecNumber evidence="5">6.2.1.26</ecNumber>
    </submittedName>
</protein>
<evidence type="ECO:0000313" key="6">
    <source>
        <dbReference type="Proteomes" id="UP000031843"/>
    </source>
</evidence>
<dbReference type="CDD" id="cd17631">
    <property type="entry name" value="FACL_FadD13-like"/>
    <property type="match status" value="1"/>
</dbReference>
<sequence length="535" mass="58649">MQQDREKETLMDFSYLTTLPHALRHFAQRRPDAVAYAFEGRLTTYLALDRQSDRVAQALAAAGVGPGERIGYIGKNCDHYFELLLGAAKMGAVMAPASWRLAPPEVGYIVGHSDAALLFVGPESADLVRKLLPTLPLVREVIAMEGGQPDWPAYVAWRDAQAPTPPAHQPAAHDVVLQLYTSGTTGRPKGAMLTHRNLTAGTEASEREDISWSRWTDDDVSLVAMPVAHIGGSGWGLRSLLAGAKGVVARDFDPGAVLDFFERERVSKLFLVPAAMQFVLRDPRARSIDYSRLKTLLYGAAPIPAALLREGIEVFGCGFAQQYGMTETTGTVVALPPEDHTTDDVPRMRAAGKPLPGVEVVVVDWEGQRLPPGEVGELMIRSPQNMAGYWKQPDETARTIDADGWLRTGDAGFLDAEGYVYIHDRVKDMIISGGENVYPAEVESAIYGHPQVADVAVIGVPDEKWGEAVKAIVVPRPGQAPDRDSIVAWARERLAGYKIPKSIEFADALPRNPSGKLLRRKLREPYWEGYNRRVN</sequence>
<dbReference type="Pfam" id="PF13193">
    <property type="entry name" value="AMP-binding_C"/>
    <property type="match status" value="1"/>
</dbReference>
<dbReference type="Pfam" id="PF00501">
    <property type="entry name" value="AMP-binding"/>
    <property type="match status" value="1"/>
</dbReference>
<dbReference type="InterPro" id="IPR025110">
    <property type="entry name" value="AMP-bd_C"/>
</dbReference>
<dbReference type="EMBL" id="CP010537">
    <property type="protein sequence ID" value="AJG24846.1"/>
    <property type="molecule type" value="Genomic_DNA"/>
</dbReference>
<dbReference type="Gene3D" id="3.30.300.30">
    <property type="match status" value="1"/>
</dbReference>
<dbReference type="FunFam" id="3.30.300.30:FF:000008">
    <property type="entry name" value="2,3-dihydroxybenzoate-AMP ligase"/>
    <property type="match status" value="1"/>
</dbReference>
<dbReference type="Proteomes" id="UP000031843">
    <property type="component" value="Chromosome secondary"/>
</dbReference>
<dbReference type="GO" id="GO:0008756">
    <property type="term" value="F:o-succinylbenzoate-CoA ligase activity"/>
    <property type="evidence" value="ECO:0007669"/>
    <property type="project" value="UniProtKB-EC"/>
</dbReference>
<evidence type="ECO:0000259" key="4">
    <source>
        <dbReference type="Pfam" id="PF13193"/>
    </source>
</evidence>
<accession>A0A0C4YWG6</accession>
<dbReference type="InterPro" id="IPR045851">
    <property type="entry name" value="AMP-bd_C_sf"/>
</dbReference>
<feature type="domain" description="AMP-dependent synthetase/ligase" evidence="3">
    <location>
        <begin position="24"/>
        <end position="390"/>
    </location>
</feature>
<evidence type="ECO:0000256" key="2">
    <source>
        <dbReference type="ARBA" id="ARBA00022598"/>
    </source>
</evidence>
<evidence type="ECO:0000259" key="3">
    <source>
        <dbReference type="Pfam" id="PF00501"/>
    </source>
</evidence>
<reference evidence="5 6" key="1">
    <citation type="journal article" date="2015" name="Genome Announc.">
        <title>Complete Genome Sequence of Cupriavidus basilensis 4G11, Isolated from the Oak Ridge Field Research Center Site.</title>
        <authorList>
            <person name="Ray J."/>
            <person name="Waters R.J."/>
            <person name="Skerker J.M."/>
            <person name="Kuehl J.V."/>
            <person name="Price M.N."/>
            <person name="Huang J."/>
            <person name="Chakraborty R."/>
            <person name="Arkin A.P."/>
            <person name="Deutschbauer A."/>
        </authorList>
    </citation>
    <scope>NUCLEOTIDE SEQUENCE [LARGE SCALE GENOMIC DNA]</scope>
    <source>
        <strain evidence="5">4G11</strain>
    </source>
</reference>
<dbReference type="KEGG" id="cbw:RR42_s3270"/>